<dbReference type="InterPro" id="IPR010743">
    <property type="entry name" value="Methionine_synth_MetW"/>
</dbReference>
<dbReference type="Gene3D" id="3.40.50.150">
    <property type="entry name" value="Vaccinia Virus protein VP39"/>
    <property type="match status" value="1"/>
</dbReference>
<evidence type="ECO:0000313" key="1">
    <source>
        <dbReference type="EMBL" id="SFV36774.1"/>
    </source>
</evidence>
<organism evidence="1 2">
    <name type="scientific">Hyphomicrobium facile</name>
    <dbReference type="NCBI Taxonomy" id="51670"/>
    <lineage>
        <taxon>Bacteria</taxon>
        <taxon>Pseudomonadati</taxon>
        <taxon>Pseudomonadota</taxon>
        <taxon>Alphaproteobacteria</taxon>
        <taxon>Hyphomicrobiales</taxon>
        <taxon>Hyphomicrobiaceae</taxon>
        <taxon>Hyphomicrobium</taxon>
    </lineage>
</organism>
<dbReference type="STRING" id="51670.SAMN04488557_2756"/>
<proteinExistence type="predicted"/>
<dbReference type="NCBIfam" id="TIGR02081">
    <property type="entry name" value="metW"/>
    <property type="match status" value="1"/>
</dbReference>
<dbReference type="CDD" id="cd02440">
    <property type="entry name" value="AdoMet_MTases"/>
    <property type="match status" value="1"/>
</dbReference>
<dbReference type="OrthoDB" id="9792690at2"/>
<dbReference type="AlphaFoldDB" id="A0A1I7NQ06"/>
<dbReference type="Proteomes" id="UP000199423">
    <property type="component" value="Unassembled WGS sequence"/>
</dbReference>
<dbReference type="EMBL" id="FPCH01000003">
    <property type="protein sequence ID" value="SFV36774.1"/>
    <property type="molecule type" value="Genomic_DNA"/>
</dbReference>
<protein>
    <submittedName>
        <fullName evidence="1">Methionine biosynthesis protein MetW</fullName>
    </submittedName>
</protein>
<accession>A0A1I7NQ06</accession>
<dbReference type="RefSeq" id="WP_092868325.1">
    <property type="nucleotide sequence ID" value="NZ_FPCH01000003.1"/>
</dbReference>
<dbReference type="SUPFAM" id="SSF53335">
    <property type="entry name" value="S-adenosyl-L-methionine-dependent methyltransferases"/>
    <property type="match status" value="1"/>
</dbReference>
<evidence type="ECO:0000313" key="2">
    <source>
        <dbReference type="Proteomes" id="UP000199423"/>
    </source>
</evidence>
<gene>
    <name evidence="1" type="ORF">SAMN04488557_2756</name>
</gene>
<sequence>MNAPDIGKIAGQPRAPRVDHLLIAEMVEAGSRVLDVGCGDGELLQLLSERKGVDGRGVELQREKVNACVARGLSVIQGDADRDLDNYPDQAFDYAILSLTIQATRQPKTVLENLLRIGRRAIVSFPNFGHWQVRTKLLFSGRMPINDNLPDEWYLTPNAHLCTIRDFADLCELVHADVEQAVAFNAYGARLPIKWSLSMQNMFGEKAVFLLRGPKRPAAGR</sequence>
<dbReference type="InterPro" id="IPR029063">
    <property type="entry name" value="SAM-dependent_MTases_sf"/>
</dbReference>
<keyword evidence="2" id="KW-1185">Reference proteome</keyword>
<reference evidence="2" key="1">
    <citation type="submission" date="2016-10" db="EMBL/GenBank/DDBJ databases">
        <authorList>
            <person name="Varghese N."/>
            <person name="Submissions S."/>
        </authorList>
    </citation>
    <scope>NUCLEOTIDE SEQUENCE [LARGE SCALE GENOMIC DNA]</scope>
    <source>
        <strain evidence="2">DSM 1565</strain>
    </source>
</reference>
<dbReference type="Pfam" id="PF07021">
    <property type="entry name" value="MetW"/>
    <property type="match status" value="1"/>
</dbReference>
<name>A0A1I7NQ06_9HYPH</name>